<feature type="transmembrane region" description="Helical" evidence="5">
    <location>
        <begin position="317"/>
        <end position="336"/>
    </location>
</feature>
<keyword evidence="2 5" id="KW-0812">Transmembrane</keyword>
<dbReference type="InterPro" id="IPR011547">
    <property type="entry name" value="SLC26A/SulP_dom"/>
</dbReference>
<dbReference type="GO" id="GO:0055085">
    <property type="term" value="P:transmembrane transport"/>
    <property type="evidence" value="ECO:0007669"/>
    <property type="project" value="InterPro"/>
</dbReference>
<organism evidence="7 8">
    <name type="scientific">Dinothrombium tinctorium</name>
    <dbReference type="NCBI Taxonomy" id="1965070"/>
    <lineage>
        <taxon>Eukaryota</taxon>
        <taxon>Metazoa</taxon>
        <taxon>Ecdysozoa</taxon>
        <taxon>Arthropoda</taxon>
        <taxon>Chelicerata</taxon>
        <taxon>Arachnida</taxon>
        <taxon>Acari</taxon>
        <taxon>Acariformes</taxon>
        <taxon>Trombidiformes</taxon>
        <taxon>Prostigmata</taxon>
        <taxon>Anystina</taxon>
        <taxon>Parasitengona</taxon>
        <taxon>Trombidioidea</taxon>
        <taxon>Trombidiidae</taxon>
        <taxon>Dinothrombium</taxon>
    </lineage>
</organism>
<evidence type="ECO:0000256" key="1">
    <source>
        <dbReference type="ARBA" id="ARBA00004141"/>
    </source>
</evidence>
<feature type="transmembrane region" description="Helical" evidence="5">
    <location>
        <begin position="283"/>
        <end position="305"/>
    </location>
</feature>
<dbReference type="STRING" id="1965070.A0A3S3NP08"/>
<feature type="transmembrane region" description="Helical" evidence="5">
    <location>
        <begin position="380"/>
        <end position="408"/>
    </location>
</feature>
<evidence type="ECO:0000313" key="8">
    <source>
        <dbReference type="Proteomes" id="UP000285301"/>
    </source>
</evidence>
<sequence length="544" mass="60848">MAILAQLPVSYGLYSSFIGPFLYIIFGSCKDITIGPTSIMAIITAQYVKLGGPNYAVLLSFLAGIIQLIFGILNLGFLVEFIPFPVISGFSSAAAITITLAQLKLFLGLKRKQSLIEVFRQPKMIKAWDSLLGVFCLIILISLKLLSIQLAKKVPAEKAPILMRNKEKRSNFWNAAIKMLITSRNALLVLLCALLVYLLPNEAFTLTENIEPGLPTFKLPNFTEYRNGTLVKSFPKIINEINYGMLIVAMLSVLETIAIAKSLENSSDLRNLKRSFEPTQEMIVLGLSNLIGSFFGSFPVTGSFSRSAINHSSGVRTPLSNIITGAMVLISLSSLIAPYFHYIPQTTLASVIISSVIFMIKPEDVKRIWKTSKPDLLPFFVTFITAIAISLEFGILLGSCLSLFQLAYNIMRPEIKFSVETMTNGLKYILITPNQSILYPAAEYLKTKIMNSMRLFRADLNDREYNLNQFKFAIVVDCVHIFRIDATVAFTLKQFVDALYKKEILVIFYRLPEKVAQSLDGIHICETESNLFEMLASFYNQENL</sequence>
<feature type="transmembrane region" description="Helical" evidence="5">
    <location>
        <begin position="55"/>
        <end position="78"/>
    </location>
</feature>
<dbReference type="Proteomes" id="UP000285301">
    <property type="component" value="Unassembled WGS sequence"/>
</dbReference>
<feature type="transmembrane region" description="Helical" evidence="5">
    <location>
        <begin position="171"/>
        <end position="199"/>
    </location>
</feature>
<dbReference type="Gene3D" id="3.30.750.24">
    <property type="entry name" value="STAS domain"/>
    <property type="match status" value="1"/>
</dbReference>
<feature type="domain" description="SLC26A/SulP transporter" evidence="6">
    <location>
        <begin position="2"/>
        <end position="382"/>
    </location>
</feature>
<keyword evidence="4 5" id="KW-0472">Membrane</keyword>
<reference evidence="7 8" key="1">
    <citation type="journal article" date="2018" name="Gigascience">
        <title>Genomes of trombidid mites reveal novel predicted allergens and laterally-transferred genes associated with secondary metabolism.</title>
        <authorList>
            <person name="Dong X."/>
            <person name="Chaisiri K."/>
            <person name="Xia D."/>
            <person name="Armstrong S.D."/>
            <person name="Fang Y."/>
            <person name="Donnelly M.J."/>
            <person name="Kadowaki T."/>
            <person name="McGarry J.W."/>
            <person name="Darby A.C."/>
            <person name="Makepeace B.L."/>
        </authorList>
    </citation>
    <scope>NUCLEOTIDE SEQUENCE [LARGE SCALE GENOMIC DNA]</scope>
    <source>
        <strain evidence="7">UoL-WK</strain>
    </source>
</reference>
<feature type="transmembrane region" description="Helical" evidence="5">
    <location>
        <begin position="84"/>
        <end position="107"/>
    </location>
</feature>
<feature type="transmembrane region" description="Helical" evidence="5">
    <location>
        <begin position="128"/>
        <end position="151"/>
    </location>
</feature>
<name>A0A3S3NP08_9ACAR</name>
<proteinExistence type="predicted"/>
<dbReference type="AlphaFoldDB" id="A0A3S3NP08"/>
<accession>A0A3S3NP08</accession>
<dbReference type="InterPro" id="IPR001902">
    <property type="entry name" value="SLC26A/SulP_fam"/>
</dbReference>
<evidence type="ECO:0000259" key="6">
    <source>
        <dbReference type="Pfam" id="PF00916"/>
    </source>
</evidence>
<dbReference type="PANTHER" id="PTHR11814">
    <property type="entry name" value="SULFATE TRANSPORTER"/>
    <property type="match status" value="1"/>
</dbReference>
<dbReference type="EMBL" id="NCKU01006700">
    <property type="protein sequence ID" value="RWS03238.1"/>
    <property type="molecule type" value="Genomic_DNA"/>
</dbReference>
<evidence type="ECO:0000256" key="5">
    <source>
        <dbReference type="SAM" id="Phobius"/>
    </source>
</evidence>
<dbReference type="OrthoDB" id="288203at2759"/>
<evidence type="ECO:0000256" key="3">
    <source>
        <dbReference type="ARBA" id="ARBA00022989"/>
    </source>
</evidence>
<evidence type="ECO:0000256" key="4">
    <source>
        <dbReference type="ARBA" id="ARBA00023136"/>
    </source>
</evidence>
<evidence type="ECO:0000256" key="2">
    <source>
        <dbReference type="ARBA" id="ARBA00022692"/>
    </source>
</evidence>
<keyword evidence="3 5" id="KW-1133">Transmembrane helix</keyword>
<keyword evidence="8" id="KW-1185">Reference proteome</keyword>
<protein>
    <submittedName>
        <fullName evidence="7">Sulfate/anion exchanger-like protein</fullName>
    </submittedName>
</protein>
<evidence type="ECO:0000313" key="7">
    <source>
        <dbReference type="EMBL" id="RWS03238.1"/>
    </source>
</evidence>
<comment type="caution">
    <text evidence="7">The sequence shown here is derived from an EMBL/GenBank/DDBJ whole genome shotgun (WGS) entry which is preliminary data.</text>
</comment>
<comment type="subcellular location">
    <subcellularLocation>
        <location evidence="1">Membrane</location>
        <topology evidence="1">Multi-pass membrane protein</topology>
    </subcellularLocation>
</comment>
<dbReference type="Pfam" id="PF00916">
    <property type="entry name" value="Sulfate_transp"/>
    <property type="match status" value="1"/>
</dbReference>
<dbReference type="InterPro" id="IPR036513">
    <property type="entry name" value="STAS_dom_sf"/>
</dbReference>
<gene>
    <name evidence="7" type="ORF">B4U79_01524</name>
</gene>
<feature type="transmembrane region" description="Helical" evidence="5">
    <location>
        <begin position="241"/>
        <end position="263"/>
    </location>
</feature>
<dbReference type="GO" id="GO:0016020">
    <property type="term" value="C:membrane"/>
    <property type="evidence" value="ECO:0007669"/>
    <property type="project" value="UniProtKB-SubCell"/>
</dbReference>